<organism evidence="2">
    <name type="scientific">Anopheles darlingi</name>
    <name type="common">Mosquito</name>
    <dbReference type="NCBI Taxonomy" id="43151"/>
    <lineage>
        <taxon>Eukaryota</taxon>
        <taxon>Metazoa</taxon>
        <taxon>Ecdysozoa</taxon>
        <taxon>Arthropoda</taxon>
        <taxon>Hexapoda</taxon>
        <taxon>Insecta</taxon>
        <taxon>Pterygota</taxon>
        <taxon>Neoptera</taxon>
        <taxon>Endopterygota</taxon>
        <taxon>Diptera</taxon>
        <taxon>Nematocera</taxon>
        <taxon>Culicoidea</taxon>
        <taxon>Culicidae</taxon>
        <taxon>Anophelinae</taxon>
        <taxon>Anopheles</taxon>
    </lineage>
</organism>
<dbReference type="InterPro" id="IPR010441">
    <property type="entry name" value="CH_2"/>
</dbReference>
<protein>
    <submittedName>
        <fullName evidence="2">Sperm flagellar protein 1</fullName>
    </submittedName>
</protein>
<accession>W5J7R3</accession>
<dbReference type="HOGENOM" id="CLU_069635_3_0_1"/>
<evidence type="ECO:0000259" key="1">
    <source>
        <dbReference type="PROSITE" id="PS50021"/>
    </source>
</evidence>
<keyword evidence="4" id="KW-1185">Reference proteome</keyword>
<keyword evidence="2" id="KW-0966">Cell projection</keyword>
<dbReference type="AlphaFoldDB" id="W5J7R3"/>
<dbReference type="EnsemblMetazoa" id="ADAC007880-RA">
    <property type="protein sequence ID" value="ADAC007880-PA"/>
    <property type="gene ID" value="ADAC007880"/>
</dbReference>
<dbReference type="Proteomes" id="UP000000673">
    <property type="component" value="Unassembled WGS sequence"/>
</dbReference>
<dbReference type="GO" id="GO:0051493">
    <property type="term" value="P:regulation of cytoskeleton organization"/>
    <property type="evidence" value="ECO:0007669"/>
    <property type="project" value="TreeGrafter"/>
</dbReference>
<dbReference type="InterPro" id="IPR036872">
    <property type="entry name" value="CH_dom_sf"/>
</dbReference>
<dbReference type="SUPFAM" id="SSF47576">
    <property type="entry name" value="Calponin-homology domain, CH-domain"/>
    <property type="match status" value="1"/>
</dbReference>
<keyword evidence="2" id="KW-0282">Flagellum</keyword>
<reference evidence="2" key="3">
    <citation type="journal article" date="2013" name="Nucleic Acids Res.">
        <title>The genome of Anopheles darlingi, the main neotropical malaria vector.</title>
        <authorList>
            <person name="Marinotti O."/>
            <person name="Cerqueira G.C."/>
            <person name="de Almeida L.G."/>
            <person name="Ferro M.I."/>
            <person name="Loreto E.L."/>
            <person name="Zaha A."/>
            <person name="Teixeira S.M."/>
            <person name="Wespiser A.R."/>
            <person name="Almeida E Silva A."/>
            <person name="Schlindwein A.D."/>
            <person name="Pacheco A.C."/>
            <person name="Silva A.L."/>
            <person name="Graveley B.R."/>
            <person name="Walenz B.P."/>
            <person name="Lima Bde A."/>
            <person name="Ribeiro C.A."/>
            <person name="Nunes-Silva C.G."/>
            <person name="de Carvalho C.R."/>
            <person name="Soares C.M."/>
            <person name="de Menezes C.B."/>
            <person name="Matiolli C."/>
            <person name="Caffrey D."/>
            <person name="Araujo D.A."/>
            <person name="de Oliveira D.M."/>
            <person name="Golenbock D."/>
            <person name="Grisard E.C."/>
            <person name="Fantinatti-Garboggini F."/>
            <person name="de Carvalho F.M."/>
            <person name="Barcellos F.G."/>
            <person name="Prosdocimi F."/>
            <person name="May G."/>
            <person name="Azevedo Junior G.M."/>
            <person name="Guimaraes G.M."/>
            <person name="Goldman G.H."/>
            <person name="Padilha I.Q."/>
            <person name="Batista Jda S."/>
            <person name="Ferro J.A."/>
            <person name="Ribeiro J.M."/>
            <person name="Fietto J.L."/>
            <person name="Dabbas K.M."/>
            <person name="Cerdeira L."/>
            <person name="Agnez-Lima L.F."/>
            <person name="Brocchi M."/>
            <person name="de Carvalho M.O."/>
            <person name="Teixeira Mde M."/>
            <person name="Diniz Maia Mde M."/>
            <person name="Goldman M.H."/>
            <person name="Cruz Schneider M.P."/>
            <person name="Felipe M.S."/>
            <person name="Hungria M."/>
            <person name="Nicolas M.F."/>
            <person name="Pereira M."/>
            <person name="Montes M.A."/>
            <person name="Cantao M.E."/>
            <person name="Vincentz M."/>
            <person name="Rafael M.S."/>
            <person name="Silverman N."/>
            <person name="Stoco P.H."/>
            <person name="Souza R.C."/>
            <person name="Vicentini R."/>
            <person name="Gazzinelli R.T."/>
            <person name="Neves Rde O."/>
            <person name="Silva R."/>
            <person name="Astolfi-Filho S."/>
            <person name="Maciel T.E."/>
            <person name="Urmenyi T.P."/>
            <person name="Tadei W.P."/>
            <person name="Camargo E.P."/>
            <person name="de Vasconcelos A.T."/>
        </authorList>
    </citation>
    <scope>NUCLEOTIDE SEQUENCE</scope>
</reference>
<dbReference type="GO" id="GO:0005930">
    <property type="term" value="C:axoneme"/>
    <property type="evidence" value="ECO:0007669"/>
    <property type="project" value="TreeGrafter"/>
</dbReference>
<dbReference type="PROSITE" id="PS50021">
    <property type="entry name" value="CH"/>
    <property type="match status" value="1"/>
</dbReference>
<name>W5J7R3_ANODA</name>
<dbReference type="VEuPathDB" id="VectorBase:ADAR2_007098"/>
<reference evidence="3" key="4">
    <citation type="submission" date="2015-06" db="UniProtKB">
        <authorList>
            <consortium name="EnsemblMetazoa"/>
        </authorList>
    </citation>
    <scope>IDENTIFICATION</scope>
</reference>
<dbReference type="FunFam" id="1.10.418.10:FF:000059">
    <property type="entry name" value="RIKEN cDNA 6430531B16 gene"/>
    <property type="match status" value="1"/>
</dbReference>
<dbReference type="GO" id="GO:0008017">
    <property type="term" value="F:microtubule binding"/>
    <property type="evidence" value="ECO:0007669"/>
    <property type="project" value="TreeGrafter"/>
</dbReference>
<dbReference type="STRING" id="43151.W5J7R3"/>
<evidence type="ECO:0000313" key="2">
    <source>
        <dbReference type="EMBL" id="ETN60502.1"/>
    </source>
</evidence>
<dbReference type="InterPro" id="IPR001715">
    <property type="entry name" value="CH_dom"/>
</dbReference>
<dbReference type="OMA" id="QVYTPRC"/>
<dbReference type="Pfam" id="PF06294">
    <property type="entry name" value="CH_2"/>
    <property type="match status" value="1"/>
</dbReference>
<evidence type="ECO:0000313" key="3">
    <source>
        <dbReference type="EnsemblMetazoa" id="ADAC007880-PA"/>
    </source>
</evidence>
<keyword evidence="2" id="KW-0969">Cilium</keyword>
<dbReference type="VEuPathDB" id="VectorBase:ADAC007880"/>
<gene>
    <name evidence="2" type="ORF">AND_007880</name>
</gene>
<dbReference type="Gene3D" id="1.10.418.10">
    <property type="entry name" value="Calponin-like domain"/>
    <property type="match status" value="1"/>
</dbReference>
<reference evidence="2 4" key="1">
    <citation type="journal article" date="2010" name="BMC Genomics">
        <title>Combination of measures distinguishes pre-miRNAs from other stem-loops in the genome of the newly sequenced Anopheles darlingi.</title>
        <authorList>
            <person name="Mendes N.D."/>
            <person name="Freitas A.T."/>
            <person name="Vasconcelos A.T."/>
            <person name="Sagot M.F."/>
        </authorList>
    </citation>
    <scope>NUCLEOTIDE SEQUENCE</scope>
</reference>
<feature type="domain" description="Calponin-homology (CH)" evidence="1">
    <location>
        <begin position="15"/>
        <end position="121"/>
    </location>
</feature>
<dbReference type="EMBL" id="ADMH02001920">
    <property type="protein sequence ID" value="ETN60502.1"/>
    <property type="molecule type" value="Genomic_DNA"/>
</dbReference>
<dbReference type="PANTHER" id="PTHR12509:SF9">
    <property type="entry name" value="SPERM FLAGELLAR PROTEIN 1 ISOFORM X1"/>
    <property type="match status" value="1"/>
</dbReference>
<dbReference type="PANTHER" id="PTHR12509">
    <property type="entry name" value="SPERMATOGENESIS-ASSOCIATED 4-RELATED"/>
    <property type="match status" value="1"/>
</dbReference>
<dbReference type="eggNOG" id="ENOG502S497">
    <property type="taxonomic scope" value="Eukaryota"/>
</dbReference>
<sequence>MEIRRRKTPLLPLSSEEYRAVACWMREFTLSKPIKNISRDMSDGVMVAEILKSLFPKMVELHNYARCNSMQNKLSNWQTLNRKVLRRLNIYLDERMMQDLASGNNGTLEILLHELMIRHRQMKDNEDNGMEQPPQRPFIMLR</sequence>
<dbReference type="InterPro" id="IPR052111">
    <property type="entry name" value="Spermatogenesis_Ciliary_MAP"/>
</dbReference>
<reference evidence="2" key="2">
    <citation type="submission" date="2010-05" db="EMBL/GenBank/DDBJ databases">
        <authorList>
            <person name="Almeida L.G."/>
            <person name="Nicolas M.F."/>
            <person name="Souza R.C."/>
            <person name="Vasconcelos A.T.R."/>
        </authorList>
    </citation>
    <scope>NUCLEOTIDE SEQUENCE</scope>
</reference>
<proteinExistence type="predicted"/>
<evidence type="ECO:0000313" key="4">
    <source>
        <dbReference type="Proteomes" id="UP000000673"/>
    </source>
</evidence>